<dbReference type="PANTHER" id="PTHR45398">
    <property type="match status" value="1"/>
</dbReference>
<reference evidence="3 4" key="1">
    <citation type="submission" date="2024-07" db="EMBL/GenBank/DDBJ databases">
        <authorList>
            <person name="Wang L."/>
        </authorList>
    </citation>
    <scope>NUCLEOTIDE SEQUENCE [LARGE SCALE GENOMIC DNA]</scope>
    <source>
        <strain evidence="3 4">WL359</strain>
    </source>
</reference>
<accession>A0ABV3NPL7</accession>
<dbReference type="Pfam" id="PF13193">
    <property type="entry name" value="AMP-binding_C"/>
    <property type="match status" value="1"/>
</dbReference>
<dbReference type="SUPFAM" id="SSF56801">
    <property type="entry name" value="Acetyl-CoA synthetase-like"/>
    <property type="match status" value="1"/>
</dbReference>
<dbReference type="PANTHER" id="PTHR45398:SF1">
    <property type="entry name" value="ENZYME, PUTATIVE (JCVI)-RELATED"/>
    <property type="match status" value="1"/>
</dbReference>
<dbReference type="Pfam" id="PF00501">
    <property type="entry name" value="AMP-binding"/>
    <property type="match status" value="1"/>
</dbReference>
<evidence type="ECO:0000259" key="2">
    <source>
        <dbReference type="Pfam" id="PF13193"/>
    </source>
</evidence>
<dbReference type="Proteomes" id="UP001555342">
    <property type="component" value="Unassembled WGS sequence"/>
</dbReference>
<dbReference type="InterPro" id="IPR042099">
    <property type="entry name" value="ANL_N_sf"/>
</dbReference>
<evidence type="ECO:0000259" key="1">
    <source>
        <dbReference type="Pfam" id="PF00501"/>
    </source>
</evidence>
<feature type="domain" description="AMP-dependent synthetase/ligase" evidence="1">
    <location>
        <begin position="12"/>
        <end position="288"/>
    </location>
</feature>
<dbReference type="Gene3D" id="3.40.50.12780">
    <property type="entry name" value="N-terminal domain of ligase-like"/>
    <property type="match status" value="1"/>
</dbReference>
<keyword evidence="4" id="KW-1185">Reference proteome</keyword>
<sequence length="440" mass="49272">MNKRLPLALWLTASRHPQQVVAFNGGHEFTQADLINDVQRIYAWLKVQPGERWALCFDNGYTFIAALLATLHAGKTPVMPGHSREAQLREQQHHFYGVISDSALNLTCPVINPQRLAYTAIEPFAPVPANAGVVLFTSGSTGEPAQIFKSVRALDEEIAWLAELWGESLGDCRVVGSVSHQHLYGFTFRIMLPMALGLPTDAAMIHFPEQLGAHSGPPLLFISSPAFLKRLDMNLTPPAVTRVVSAAGKLDDDTAERVLAWLKTPVSEIYGTTETGVLAWRQHSQPAPEWQPFPAVRFISQDEGWQVESPLISHRCRPLDDLLEFTPQGTFRLLGRRDRIVKIEEKRISLSEVERRLLALPGVEEAAVIPITRGHRIALGAVIVASDADRSSTSLWREALRAWLEPIAIPRYWRFVERIPLNSQSKRAWAQLQELFDETR</sequence>
<evidence type="ECO:0000313" key="4">
    <source>
        <dbReference type="Proteomes" id="UP001555342"/>
    </source>
</evidence>
<evidence type="ECO:0000313" key="3">
    <source>
        <dbReference type="EMBL" id="MEW7311477.1"/>
    </source>
</evidence>
<comment type="caution">
    <text evidence="3">The sequence shown here is derived from an EMBL/GenBank/DDBJ whole genome shotgun (WGS) entry which is preliminary data.</text>
</comment>
<feature type="domain" description="AMP-binding enzyme C-terminal" evidence="2">
    <location>
        <begin position="352"/>
        <end position="426"/>
    </location>
</feature>
<dbReference type="InterPro" id="IPR045851">
    <property type="entry name" value="AMP-bd_C_sf"/>
</dbReference>
<dbReference type="RefSeq" id="WP_367593818.1">
    <property type="nucleotide sequence ID" value="NZ_JBFMVT010000002.1"/>
</dbReference>
<organism evidence="3 4">
    <name type="scientific">Buttiauxella gaviniae</name>
    <dbReference type="NCBI Taxonomy" id="82990"/>
    <lineage>
        <taxon>Bacteria</taxon>
        <taxon>Pseudomonadati</taxon>
        <taxon>Pseudomonadota</taxon>
        <taxon>Gammaproteobacteria</taxon>
        <taxon>Enterobacterales</taxon>
        <taxon>Enterobacteriaceae</taxon>
        <taxon>Buttiauxella</taxon>
    </lineage>
</organism>
<dbReference type="EMBL" id="JBFMVT010000002">
    <property type="protein sequence ID" value="MEW7311477.1"/>
    <property type="molecule type" value="Genomic_DNA"/>
</dbReference>
<dbReference type="Gene3D" id="3.30.300.30">
    <property type="match status" value="1"/>
</dbReference>
<name>A0ABV3NPL7_9ENTR</name>
<gene>
    <name evidence="3" type="ORF">AB1E22_01865</name>
</gene>
<dbReference type="InterPro" id="IPR000873">
    <property type="entry name" value="AMP-dep_synth/lig_dom"/>
</dbReference>
<protein>
    <submittedName>
        <fullName evidence="3">AMP-binding protein</fullName>
    </submittedName>
</protein>
<dbReference type="InterPro" id="IPR025110">
    <property type="entry name" value="AMP-bd_C"/>
</dbReference>
<proteinExistence type="predicted"/>